<feature type="domain" description="2Fe-2S ferredoxin-type" evidence="1">
    <location>
        <begin position="6"/>
        <end position="88"/>
    </location>
</feature>
<dbReference type="SUPFAM" id="SSF54292">
    <property type="entry name" value="2Fe-2S ferredoxin-like"/>
    <property type="match status" value="1"/>
</dbReference>
<reference evidence="2 3" key="1">
    <citation type="submission" date="2018-04" db="EMBL/GenBank/DDBJ databases">
        <title>Pelagivirga bohaiensis gen. nov., sp. nov., a bacterium isolated from the Bohai Sea.</title>
        <authorList>
            <person name="Ji X."/>
        </authorList>
    </citation>
    <scope>NUCLEOTIDE SEQUENCE [LARGE SCALE GENOMIC DNA]</scope>
    <source>
        <strain evidence="2 3">BH-SD19</strain>
    </source>
</reference>
<dbReference type="InterPro" id="IPR036884">
    <property type="entry name" value="2Fe-2S-bd_dom_sf"/>
</dbReference>
<proteinExistence type="predicted"/>
<dbReference type="GO" id="GO:0016903">
    <property type="term" value="F:oxidoreductase activity, acting on the aldehyde or oxo group of donors"/>
    <property type="evidence" value="ECO:0007669"/>
    <property type="project" value="TreeGrafter"/>
</dbReference>
<name>A0A2T7G4B1_9RHOB</name>
<dbReference type="InterPro" id="IPR052914">
    <property type="entry name" value="Aldehyde_Oxdr_Iron-Sulfur"/>
</dbReference>
<dbReference type="PROSITE" id="PS51085">
    <property type="entry name" value="2FE2S_FER_2"/>
    <property type="match status" value="1"/>
</dbReference>
<dbReference type="SUPFAM" id="SSF47741">
    <property type="entry name" value="CO dehydrogenase ISP C-domain like"/>
    <property type="match status" value="1"/>
</dbReference>
<dbReference type="PANTHER" id="PTHR45331:SF2">
    <property type="entry name" value="OXIDOREDUCTASE WITH IRON-SULFUR SUBUNIT"/>
    <property type="match status" value="1"/>
</dbReference>
<dbReference type="InterPro" id="IPR002888">
    <property type="entry name" value="2Fe-2S-bd"/>
</dbReference>
<evidence type="ECO:0000313" key="3">
    <source>
        <dbReference type="Proteomes" id="UP000244446"/>
    </source>
</evidence>
<evidence type="ECO:0000313" key="2">
    <source>
        <dbReference type="EMBL" id="PVA09264.1"/>
    </source>
</evidence>
<dbReference type="InterPro" id="IPR001041">
    <property type="entry name" value="2Fe-2S_ferredoxin-type"/>
</dbReference>
<evidence type="ECO:0000259" key="1">
    <source>
        <dbReference type="PROSITE" id="PS51085"/>
    </source>
</evidence>
<dbReference type="Pfam" id="PF00111">
    <property type="entry name" value="Fer2"/>
    <property type="match status" value="1"/>
</dbReference>
<organism evidence="2 3">
    <name type="scientific">Pelagivirga sediminicola</name>
    <dbReference type="NCBI Taxonomy" id="2170575"/>
    <lineage>
        <taxon>Bacteria</taxon>
        <taxon>Pseudomonadati</taxon>
        <taxon>Pseudomonadota</taxon>
        <taxon>Alphaproteobacteria</taxon>
        <taxon>Rhodobacterales</taxon>
        <taxon>Paracoccaceae</taxon>
        <taxon>Pelagivirga</taxon>
    </lineage>
</organism>
<dbReference type="GO" id="GO:0046872">
    <property type="term" value="F:metal ion binding"/>
    <property type="evidence" value="ECO:0007669"/>
    <property type="project" value="InterPro"/>
</dbReference>
<dbReference type="AlphaFoldDB" id="A0A2T7G4B1"/>
<dbReference type="EMBL" id="QCYH01000009">
    <property type="protein sequence ID" value="PVA09264.1"/>
    <property type="molecule type" value="Genomic_DNA"/>
</dbReference>
<dbReference type="Proteomes" id="UP000244446">
    <property type="component" value="Unassembled WGS sequence"/>
</dbReference>
<dbReference type="CDD" id="cd00207">
    <property type="entry name" value="fer2"/>
    <property type="match status" value="1"/>
</dbReference>
<dbReference type="Pfam" id="PF01799">
    <property type="entry name" value="Fer2_2"/>
    <property type="match status" value="1"/>
</dbReference>
<dbReference type="OrthoDB" id="9806714at2"/>
<protein>
    <submittedName>
        <fullName evidence="2">(2Fe-2S)-binding protein</fullName>
    </submittedName>
</protein>
<sequence>MSIPTRDLSLTINGETMGPVEVPDELTMIDFLHEYAGLTGSRFGCGQGLCRACVVIVDDEDGTSREMRTCITGAHYFNGRKIRTVEGHAKRNEAGEIEALSPIQEAFLDHFSFQCSYCAPGFVNAATVLVEKLQREPVARDDIDTVIEDSLNDHICRCTGYVRYYSAVREVVMNTPGLLK</sequence>
<keyword evidence="3" id="KW-1185">Reference proteome</keyword>
<dbReference type="RefSeq" id="WP_108692884.1">
    <property type="nucleotide sequence ID" value="NZ_QCYH01000009.1"/>
</dbReference>
<dbReference type="InterPro" id="IPR012675">
    <property type="entry name" value="Beta-grasp_dom_sf"/>
</dbReference>
<dbReference type="GO" id="GO:0051537">
    <property type="term" value="F:2 iron, 2 sulfur cluster binding"/>
    <property type="evidence" value="ECO:0007669"/>
    <property type="project" value="TreeGrafter"/>
</dbReference>
<comment type="caution">
    <text evidence="2">The sequence shown here is derived from an EMBL/GenBank/DDBJ whole genome shotgun (WGS) entry which is preliminary data.</text>
</comment>
<dbReference type="Gene3D" id="1.10.150.120">
    <property type="entry name" value="[2Fe-2S]-binding domain"/>
    <property type="match status" value="1"/>
</dbReference>
<gene>
    <name evidence="2" type="ORF">DC366_14125</name>
</gene>
<accession>A0A2T7G4B1</accession>
<dbReference type="Gene3D" id="3.10.20.30">
    <property type="match status" value="1"/>
</dbReference>
<dbReference type="InterPro" id="IPR036010">
    <property type="entry name" value="2Fe-2S_ferredoxin-like_sf"/>
</dbReference>
<dbReference type="PANTHER" id="PTHR45331">
    <property type="entry name" value="OXIDOREDUCTASE, IRON-SULPHUR BINDING SUBUNIT-RELATED-RELATED"/>
    <property type="match status" value="1"/>
</dbReference>